<dbReference type="CDD" id="cd01205">
    <property type="entry name" value="EVH1_WASP-like"/>
    <property type="match status" value="1"/>
</dbReference>
<evidence type="ECO:0000259" key="3">
    <source>
        <dbReference type="PROSITE" id="PS50229"/>
    </source>
</evidence>
<organism evidence="5 6">
    <name type="scientific">Lachancea dasiensis</name>
    <dbReference type="NCBI Taxonomy" id="1072105"/>
    <lineage>
        <taxon>Eukaryota</taxon>
        <taxon>Fungi</taxon>
        <taxon>Dikarya</taxon>
        <taxon>Ascomycota</taxon>
        <taxon>Saccharomycotina</taxon>
        <taxon>Saccharomycetes</taxon>
        <taxon>Saccharomycetales</taxon>
        <taxon>Saccharomycetaceae</taxon>
        <taxon>Lachancea</taxon>
    </lineage>
</organism>
<dbReference type="FunFam" id="2.30.29.30:FF:000281">
    <property type="entry name" value="Actin associated protein"/>
    <property type="match status" value="1"/>
</dbReference>
<feature type="compositionally biased region" description="Polar residues" evidence="2">
    <location>
        <begin position="303"/>
        <end position="320"/>
    </location>
</feature>
<dbReference type="GO" id="GO:0030479">
    <property type="term" value="C:actin cortical patch"/>
    <property type="evidence" value="ECO:0007669"/>
    <property type="project" value="UniProtKB-ARBA"/>
</dbReference>
<name>A0A1G4JJ67_9SACH</name>
<dbReference type="PROSITE" id="PS50229">
    <property type="entry name" value="WH1"/>
    <property type="match status" value="1"/>
</dbReference>
<dbReference type="InterPro" id="IPR000697">
    <property type="entry name" value="WH1/EVH1_dom"/>
</dbReference>
<dbReference type="Gene3D" id="2.30.29.30">
    <property type="entry name" value="Pleckstrin-homology domain (PH domain)/Phosphotyrosine-binding domain (PTB)"/>
    <property type="match status" value="1"/>
</dbReference>
<gene>
    <name evidence="5" type="ORF">LADA_0F04764G</name>
</gene>
<feature type="region of interest" description="Disordered" evidence="2">
    <location>
        <begin position="172"/>
        <end position="655"/>
    </location>
</feature>
<protein>
    <submittedName>
        <fullName evidence="5">LADA_0F04764g1_1</fullName>
    </submittedName>
</protein>
<dbReference type="Pfam" id="PF02205">
    <property type="entry name" value="WH2"/>
    <property type="match status" value="1"/>
</dbReference>
<feature type="domain" description="WH2" evidence="4">
    <location>
        <begin position="567"/>
        <end position="587"/>
    </location>
</feature>
<feature type="compositionally biased region" description="Low complexity" evidence="2">
    <location>
        <begin position="235"/>
        <end position="250"/>
    </location>
</feature>
<feature type="compositionally biased region" description="Low complexity" evidence="2">
    <location>
        <begin position="548"/>
        <end position="557"/>
    </location>
</feature>
<dbReference type="SMART" id="SM00461">
    <property type="entry name" value="WH1"/>
    <property type="match status" value="1"/>
</dbReference>
<dbReference type="PROSITE" id="PS51082">
    <property type="entry name" value="WH2"/>
    <property type="match status" value="1"/>
</dbReference>
<dbReference type="Pfam" id="PF00568">
    <property type="entry name" value="WH1"/>
    <property type="match status" value="1"/>
</dbReference>
<evidence type="ECO:0000259" key="4">
    <source>
        <dbReference type="PROSITE" id="PS51082"/>
    </source>
</evidence>
<dbReference type="InterPro" id="IPR003124">
    <property type="entry name" value="WH2_dom"/>
</dbReference>
<keyword evidence="6" id="KW-1185">Reference proteome</keyword>
<dbReference type="SUPFAM" id="SSF50729">
    <property type="entry name" value="PH domain-like"/>
    <property type="match status" value="1"/>
</dbReference>
<dbReference type="EMBL" id="LT598458">
    <property type="protein sequence ID" value="SCU90530.1"/>
    <property type="molecule type" value="Genomic_DNA"/>
</dbReference>
<evidence type="ECO:0000313" key="6">
    <source>
        <dbReference type="Proteomes" id="UP000190274"/>
    </source>
</evidence>
<dbReference type="AlphaFoldDB" id="A0A1G4JJ67"/>
<feature type="compositionally biased region" description="Low complexity" evidence="2">
    <location>
        <begin position="452"/>
        <end position="465"/>
    </location>
</feature>
<sequence>MGLLNSHDKEKIKRALPKSSNKIVDVTVARLYIAYPNPQEWQYTGLSGAVALVDDIVGHTFFLKLVDIQGHRGVVWDQELYVGFDYHQDRTFFHTFELEECTAGLLFEDLDEAAHLLKRVQKREKYASKKTLANKNAIALAKKLHTEQEAQIVQGPRGESLINDQRQRYRIQDTSSDVPATKKKAPPPPPPAAAASFSSPPPLAQGSVSELARAPERAYESPSPAPFSANITQDPSSESEPSSASASLPSTPAPPAKQLVHRVPPLPATNTSFPNGAPPAPPSASPIPPPVSYPAPPVSAHPQRSSNNPFPLPVPQSSNPHPVAPPLPQANAPMQVAPPLPQSGRPLPGVPPRGNGPPAPPPRRNPGPPPPPRRVTSNPTGNSIYPASPVAQAAPAVPSRALPGAKRPGPPPPPRRSAGPAPPPRASRATSAPPPPQRTLPVSSSPPLHTFPQPSTPLTTTAALVPPAPPIPQVSGQQHMPPPPPLPQTNGQSGGQQFAAPLPPPAPPMQSAPLSAVPPPPPPPPPAMTFEPPQAGNVGVAPPPPPAFLSQSQQPSSGSNEATGDAGRDALLASIRGAGGVTALRKTDKSQLEKPSVLLQESNGNRGSQPNGSTGAAGSAGGGPPSMADALAAALNQRKSKVAQDDGDYDNGDDW</sequence>
<feature type="compositionally biased region" description="Pro residues" evidence="2">
    <location>
        <begin position="276"/>
        <end position="299"/>
    </location>
</feature>
<feature type="compositionally biased region" description="Pro residues" evidence="2">
    <location>
        <begin position="348"/>
        <end position="373"/>
    </location>
</feature>
<dbReference type="GO" id="GO:0071933">
    <property type="term" value="F:Arp2/3 complex binding"/>
    <property type="evidence" value="ECO:0007669"/>
    <property type="project" value="UniProtKB-ARBA"/>
</dbReference>
<dbReference type="GO" id="GO:0045010">
    <property type="term" value="P:actin nucleation"/>
    <property type="evidence" value="ECO:0007669"/>
    <property type="project" value="UniProtKB-ARBA"/>
</dbReference>
<dbReference type="OrthoDB" id="8963340at2759"/>
<dbReference type="STRING" id="1266660.A0A1G4JJ67"/>
<dbReference type="InterPro" id="IPR011993">
    <property type="entry name" value="PH-like_dom_sf"/>
</dbReference>
<dbReference type="GO" id="GO:0003779">
    <property type="term" value="F:actin binding"/>
    <property type="evidence" value="ECO:0007669"/>
    <property type="project" value="InterPro"/>
</dbReference>
<feature type="compositionally biased region" description="Pro residues" evidence="2">
    <location>
        <begin position="408"/>
        <end position="425"/>
    </location>
</feature>
<keyword evidence="1" id="KW-0597">Phosphoprotein</keyword>
<evidence type="ECO:0000256" key="2">
    <source>
        <dbReference type="SAM" id="MobiDB-lite"/>
    </source>
</evidence>
<feature type="compositionally biased region" description="Pro residues" evidence="2">
    <location>
        <begin position="501"/>
        <end position="527"/>
    </location>
</feature>
<feature type="compositionally biased region" description="Acidic residues" evidence="2">
    <location>
        <begin position="645"/>
        <end position="655"/>
    </location>
</feature>
<dbReference type="Proteomes" id="UP000190274">
    <property type="component" value="Chromosome F"/>
</dbReference>
<evidence type="ECO:0000256" key="1">
    <source>
        <dbReference type="ARBA" id="ARBA00022553"/>
    </source>
</evidence>
<feature type="compositionally biased region" description="Low complexity" evidence="2">
    <location>
        <begin position="386"/>
        <end position="407"/>
    </location>
</feature>
<evidence type="ECO:0000313" key="5">
    <source>
        <dbReference type="EMBL" id="SCU90530.1"/>
    </source>
</evidence>
<feature type="domain" description="WH1" evidence="3">
    <location>
        <begin position="16"/>
        <end position="127"/>
    </location>
</feature>
<proteinExistence type="predicted"/>
<accession>A0A1G4JJ67</accession>
<dbReference type="InterPro" id="IPR033927">
    <property type="entry name" value="WASPfam_EVH1"/>
</dbReference>
<feature type="compositionally biased region" description="Polar residues" evidence="2">
    <location>
        <begin position="375"/>
        <end position="385"/>
    </location>
</feature>
<reference evidence="5 6" key="1">
    <citation type="submission" date="2016-03" db="EMBL/GenBank/DDBJ databases">
        <authorList>
            <person name="Devillers H."/>
        </authorList>
    </citation>
    <scope>NUCLEOTIDE SEQUENCE [LARGE SCALE GENOMIC DNA]</scope>
    <source>
        <strain evidence="5">CBS 10888</strain>
    </source>
</reference>
<feature type="compositionally biased region" description="Polar residues" evidence="2">
    <location>
        <begin position="599"/>
        <end position="609"/>
    </location>
</feature>